<protein>
    <submittedName>
        <fullName evidence="2">Uncharacterized protein</fullName>
    </submittedName>
</protein>
<gene>
    <name evidence="2" type="ORF">BDW47DRAFT_56830</name>
</gene>
<name>A0A2I2FLX6_ASPCN</name>
<dbReference type="GeneID" id="36526497"/>
<dbReference type="OrthoDB" id="5986190at2759"/>
<reference evidence="2 3" key="1">
    <citation type="submission" date="2017-12" db="EMBL/GenBank/DDBJ databases">
        <authorList>
            <consortium name="DOE Joint Genome Institute"/>
            <person name="Haridas S."/>
            <person name="Kjaerbolling I."/>
            <person name="Vesth T.C."/>
            <person name="Frisvad J.C."/>
            <person name="Nybo J.L."/>
            <person name="Theobald S."/>
            <person name="Kuo A."/>
            <person name="Bowyer P."/>
            <person name="Matsuda Y."/>
            <person name="Mondo S."/>
            <person name="Lyhne E.K."/>
            <person name="Kogle M.E."/>
            <person name="Clum A."/>
            <person name="Lipzen A."/>
            <person name="Salamov A."/>
            <person name="Ngan C.Y."/>
            <person name="Daum C."/>
            <person name="Chiniquy J."/>
            <person name="Barry K."/>
            <person name="LaButti K."/>
            <person name="Simmons B.A."/>
            <person name="Magnuson J.K."/>
            <person name="Mortensen U.H."/>
            <person name="Larsen T.O."/>
            <person name="Grigoriev I.V."/>
            <person name="Baker S.E."/>
            <person name="Andersen M.R."/>
            <person name="Nordberg H.P."/>
            <person name="Cantor M.N."/>
            <person name="Hua S.X."/>
        </authorList>
    </citation>
    <scope>NUCLEOTIDE SEQUENCE [LARGE SCALE GENOMIC DNA]</scope>
    <source>
        <strain evidence="2 3">CBS 102.13</strain>
    </source>
</reference>
<proteinExistence type="predicted"/>
<keyword evidence="3" id="KW-1185">Reference proteome</keyword>
<evidence type="ECO:0000313" key="3">
    <source>
        <dbReference type="Proteomes" id="UP000234585"/>
    </source>
</evidence>
<dbReference type="AlphaFoldDB" id="A0A2I2FLX6"/>
<dbReference type="EMBL" id="KZ559120">
    <property type="protein sequence ID" value="PLB41647.1"/>
    <property type="molecule type" value="Genomic_DNA"/>
</dbReference>
<accession>A0A2I2FLX6</accession>
<feature type="region of interest" description="Disordered" evidence="1">
    <location>
        <begin position="1"/>
        <end position="32"/>
    </location>
</feature>
<dbReference type="RefSeq" id="XP_024675659.1">
    <property type="nucleotide sequence ID" value="XM_024819337.1"/>
</dbReference>
<dbReference type="Proteomes" id="UP000234585">
    <property type="component" value="Unassembled WGS sequence"/>
</dbReference>
<sequence length="121" mass="13791">MPVVFQKYVHPPQERHEETPSRPVSIVPYPRNPDFVGRDTLLNQLHRREKRSWPPNTPTAYETDRPRRRYSGSLQEMLAGSSGVAGILQIGLRSPAGRTRKQISANSFMPGFKMREMESGS</sequence>
<evidence type="ECO:0000313" key="2">
    <source>
        <dbReference type="EMBL" id="PLB41647.1"/>
    </source>
</evidence>
<feature type="region of interest" description="Disordered" evidence="1">
    <location>
        <begin position="45"/>
        <end position="67"/>
    </location>
</feature>
<organism evidence="2 3">
    <name type="scientific">Aspergillus candidus</name>
    <dbReference type="NCBI Taxonomy" id="41067"/>
    <lineage>
        <taxon>Eukaryota</taxon>
        <taxon>Fungi</taxon>
        <taxon>Dikarya</taxon>
        <taxon>Ascomycota</taxon>
        <taxon>Pezizomycotina</taxon>
        <taxon>Eurotiomycetes</taxon>
        <taxon>Eurotiomycetidae</taxon>
        <taxon>Eurotiales</taxon>
        <taxon>Aspergillaceae</taxon>
        <taxon>Aspergillus</taxon>
        <taxon>Aspergillus subgen. Circumdati</taxon>
    </lineage>
</organism>
<evidence type="ECO:0000256" key="1">
    <source>
        <dbReference type="SAM" id="MobiDB-lite"/>
    </source>
</evidence>